<dbReference type="STRING" id="862908.BMS_1455"/>
<proteinExistence type="predicted"/>
<dbReference type="Gene3D" id="2.60.40.1190">
    <property type="match status" value="1"/>
</dbReference>
<gene>
    <name evidence="1" type="ordered locus">BMS_1455</name>
</gene>
<reference evidence="2" key="1">
    <citation type="journal article" date="2013" name="ISME J.">
        <title>A small predatory core genome in the divergent marine Bacteriovorax marinus SJ and the terrestrial Bdellovibrio bacteriovorus.</title>
        <authorList>
            <person name="Crossman L.C."/>
            <person name="Chen H."/>
            <person name="Cerdeno-Tarraga A.M."/>
            <person name="Brooks K."/>
            <person name="Quail M.A."/>
            <person name="Pineiro S.A."/>
            <person name="Hobley L."/>
            <person name="Sockett R.E."/>
            <person name="Bentley S.D."/>
            <person name="Parkhill J."/>
            <person name="Williams H.N."/>
            <person name="Stine O.C."/>
        </authorList>
    </citation>
    <scope>NUCLEOTIDE SEQUENCE [LARGE SCALE GENOMIC DNA]</scope>
    <source>
        <strain evidence="2">ATCC BAA-682 / DSM 15412 / SJ</strain>
    </source>
</reference>
<dbReference type="AlphaFoldDB" id="E1X088"/>
<dbReference type="RefSeq" id="WP_014244099.1">
    <property type="nucleotide sequence ID" value="NC_016620.1"/>
</dbReference>
<sequence>MIYNLKPFDKAHSLELLASASLSDDSILLQFKLEKLNSNTSLPTRVSSNREIGLWERTCFEFFLRDCAGHYYEFNFSPCGQWNCFYFDQYRSPLKESECEILNISEKRESTTYLLEVEINKLSLIENFDFSKDLRMNLTAVIKENDLSYWAIEHSQNGPNFHDQNLFVAL</sequence>
<dbReference type="PATRIC" id="fig|862908.3.peg.1385"/>
<evidence type="ECO:0000313" key="2">
    <source>
        <dbReference type="Proteomes" id="UP000008963"/>
    </source>
</evidence>
<keyword evidence="2" id="KW-1185">Reference proteome</keyword>
<evidence type="ECO:0008006" key="3">
    <source>
        <dbReference type="Google" id="ProtNLM"/>
    </source>
</evidence>
<dbReference type="OrthoDB" id="5295535at2"/>
<dbReference type="eggNOG" id="ENOG50332XN">
    <property type="taxonomic scope" value="Bacteria"/>
</dbReference>
<dbReference type="EMBL" id="FQ312005">
    <property type="protein sequence ID" value="CBW26316.1"/>
    <property type="molecule type" value="Genomic_DNA"/>
</dbReference>
<name>E1X088_HALMS</name>
<evidence type="ECO:0000313" key="1">
    <source>
        <dbReference type="EMBL" id="CBW26316.1"/>
    </source>
</evidence>
<dbReference type="HOGENOM" id="CLU_113334_0_0_7"/>
<dbReference type="Proteomes" id="UP000008963">
    <property type="component" value="Chromosome"/>
</dbReference>
<organism evidence="1 2">
    <name type="scientific">Halobacteriovorax marinus (strain ATCC BAA-682 / DSM 15412 / SJ)</name>
    <name type="common">Bacteriovorax marinus</name>
    <dbReference type="NCBI Taxonomy" id="862908"/>
    <lineage>
        <taxon>Bacteria</taxon>
        <taxon>Pseudomonadati</taxon>
        <taxon>Bdellovibrionota</taxon>
        <taxon>Bacteriovoracia</taxon>
        <taxon>Bacteriovoracales</taxon>
        <taxon>Halobacteriovoraceae</taxon>
        <taxon>Halobacteriovorax</taxon>
    </lineage>
</organism>
<protein>
    <recommendedName>
        <fullName evidence="3">DOMON-like domain-containing protein</fullName>
    </recommendedName>
</protein>
<dbReference type="KEGG" id="bmx:BMS_1455"/>
<accession>E1X088</accession>